<organism evidence="1 2">
    <name type="scientific">Mycena metata</name>
    <dbReference type="NCBI Taxonomy" id="1033252"/>
    <lineage>
        <taxon>Eukaryota</taxon>
        <taxon>Fungi</taxon>
        <taxon>Dikarya</taxon>
        <taxon>Basidiomycota</taxon>
        <taxon>Agaricomycotina</taxon>
        <taxon>Agaricomycetes</taxon>
        <taxon>Agaricomycetidae</taxon>
        <taxon>Agaricales</taxon>
        <taxon>Marasmiineae</taxon>
        <taxon>Mycenaceae</taxon>
        <taxon>Mycena</taxon>
    </lineage>
</organism>
<keyword evidence="2" id="KW-1185">Reference proteome</keyword>
<evidence type="ECO:0000313" key="1">
    <source>
        <dbReference type="EMBL" id="KAJ7748981.1"/>
    </source>
</evidence>
<proteinExistence type="predicted"/>
<sequence>MEVGGRKGGGREKMVGKWKYALDNPILQGVIVHICGRFEVEGGYRVGIELGLREFPTVARGWGCGGDEKQRSSQGLGWRRGSAVLFGIKGAWWSRRGGGRREKSSFQLRVSDLIPSRYQEYFSDHTLQTAPRLTLDSAFEFCPDHTPTAFQTLRGLIVAGAPAAAPAAPLTHAISFPTPGTKTVTPVNSDATAATAQADADSLRGNSEAVFGAKLRNLK</sequence>
<dbReference type="Proteomes" id="UP001215598">
    <property type="component" value="Unassembled WGS sequence"/>
</dbReference>
<reference evidence="1" key="1">
    <citation type="submission" date="2023-03" db="EMBL/GenBank/DDBJ databases">
        <title>Massive genome expansion in bonnet fungi (Mycena s.s.) driven by repeated elements and novel gene families across ecological guilds.</title>
        <authorList>
            <consortium name="Lawrence Berkeley National Laboratory"/>
            <person name="Harder C.B."/>
            <person name="Miyauchi S."/>
            <person name="Viragh M."/>
            <person name="Kuo A."/>
            <person name="Thoen E."/>
            <person name="Andreopoulos B."/>
            <person name="Lu D."/>
            <person name="Skrede I."/>
            <person name="Drula E."/>
            <person name="Henrissat B."/>
            <person name="Morin E."/>
            <person name="Kohler A."/>
            <person name="Barry K."/>
            <person name="LaButti K."/>
            <person name="Morin E."/>
            <person name="Salamov A."/>
            <person name="Lipzen A."/>
            <person name="Mereny Z."/>
            <person name="Hegedus B."/>
            <person name="Baldrian P."/>
            <person name="Stursova M."/>
            <person name="Weitz H."/>
            <person name="Taylor A."/>
            <person name="Grigoriev I.V."/>
            <person name="Nagy L.G."/>
            <person name="Martin F."/>
            <person name="Kauserud H."/>
        </authorList>
    </citation>
    <scope>NUCLEOTIDE SEQUENCE</scope>
    <source>
        <strain evidence="1">CBHHK182m</strain>
    </source>
</reference>
<name>A0AAD7IRH3_9AGAR</name>
<evidence type="ECO:0000313" key="2">
    <source>
        <dbReference type="Proteomes" id="UP001215598"/>
    </source>
</evidence>
<dbReference type="EMBL" id="JARKIB010000071">
    <property type="protein sequence ID" value="KAJ7748981.1"/>
    <property type="molecule type" value="Genomic_DNA"/>
</dbReference>
<dbReference type="AlphaFoldDB" id="A0AAD7IRH3"/>
<protein>
    <submittedName>
        <fullName evidence="1">Uncharacterized protein</fullName>
    </submittedName>
</protein>
<gene>
    <name evidence="1" type="ORF">B0H16DRAFT_1461479</name>
</gene>
<accession>A0AAD7IRH3</accession>
<comment type="caution">
    <text evidence="1">The sequence shown here is derived from an EMBL/GenBank/DDBJ whole genome shotgun (WGS) entry which is preliminary data.</text>
</comment>